<evidence type="ECO:0000313" key="1">
    <source>
        <dbReference type="EMBL" id="RAJ75542.1"/>
    </source>
</evidence>
<reference evidence="1 2" key="1">
    <citation type="submission" date="2018-06" db="EMBL/GenBank/DDBJ databases">
        <title>Genomic Encyclopedia of Archaeal and Bacterial Type Strains, Phase II (KMG-II): from individual species to whole genera.</title>
        <authorList>
            <person name="Goeker M."/>
        </authorList>
    </citation>
    <scope>NUCLEOTIDE SEQUENCE [LARGE SCALE GENOMIC DNA]</scope>
    <source>
        <strain evidence="1 2">DSM 29821</strain>
    </source>
</reference>
<dbReference type="EMBL" id="QLMA01000009">
    <property type="protein sequence ID" value="RAJ75542.1"/>
    <property type="molecule type" value="Genomic_DNA"/>
</dbReference>
<keyword evidence="2" id="KW-1185">Reference proteome</keyword>
<organism evidence="1 2">
    <name type="scientific">Chitinophaga dinghuensis</name>
    <dbReference type="NCBI Taxonomy" id="1539050"/>
    <lineage>
        <taxon>Bacteria</taxon>
        <taxon>Pseudomonadati</taxon>
        <taxon>Bacteroidota</taxon>
        <taxon>Chitinophagia</taxon>
        <taxon>Chitinophagales</taxon>
        <taxon>Chitinophagaceae</taxon>
        <taxon>Chitinophaga</taxon>
    </lineage>
</organism>
<accession>A0A327VM11</accession>
<evidence type="ECO:0000313" key="2">
    <source>
        <dbReference type="Proteomes" id="UP000249819"/>
    </source>
</evidence>
<proteinExistence type="predicted"/>
<gene>
    <name evidence="1" type="ORF">CLV59_109156</name>
</gene>
<dbReference type="CDD" id="cd22641">
    <property type="entry name" value="C24-like"/>
    <property type="match status" value="1"/>
</dbReference>
<comment type="caution">
    <text evidence="1">The sequence shown here is derived from an EMBL/GenBank/DDBJ whole genome shotgun (WGS) entry which is preliminary data.</text>
</comment>
<protein>
    <submittedName>
        <fullName evidence="1">Uncharacterized protein</fullName>
    </submittedName>
</protein>
<name>A0A327VM11_9BACT</name>
<sequence length="281" mass="30552">MSNKRVDFGNLGGFPLTQDLLLYMQSSYRDAISGMAKVCGNNVIVSGMEDNGTSFSDGWIVLDGELLPFVGGPKQSTFIVVDDKNNEIFEDGVSRTVYFTRYARFGSGGRPITDLFRLSTIGALQSNLTELNNNLTTLNSNYALHAANKSNPHGVTKQQVGLGNLPNAVSDDPTLNDSNVLATTRATAKASKIVRTATVDITGSINSTGDDAITNINIAGGIVSGAYLVAGSLRSYSQDFNNDNDVIWMVRDLTPVNFKLLIRKMARNYVYLMFDYAIILY</sequence>
<dbReference type="AlphaFoldDB" id="A0A327VM11"/>
<dbReference type="Proteomes" id="UP000249819">
    <property type="component" value="Unassembled WGS sequence"/>
</dbReference>
<dbReference type="OrthoDB" id="9113831at2"/>
<dbReference type="RefSeq" id="WP_111594699.1">
    <property type="nucleotide sequence ID" value="NZ_QLMA01000009.1"/>
</dbReference>